<name>A0ABU2SGK8_9ACTN</name>
<evidence type="ECO:0000313" key="2">
    <source>
        <dbReference type="EMBL" id="MDT0448116.1"/>
    </source>
</evidence>
<sequence>MTTGMTTDRILDHCRTEWMFQDLPERDLDDMIAELRDHLDDTARAGKIPETVVGEDITAFATAWAAARRAPARGGLPRRLAGHTYAGAAALLAGGHLVGWTTLTEVVPASVVAVALFAAVMTFTPYWRALFHWPLWRWIALCTGFSGMLLGLFLVGGRPVLLHVPLWATGLLLLPGALSTVASLARRR</sequence>
<reference evidence="2" key="1">
    <citation type="submission" date="2024-05" db="EMBL/GenBank/DDBJ databases">
        <title>30 novel species of actinomycetes from the DSMZ collection.</title>
        <authorList>
            <person name="Nouioui I."/>
        </authorList>
    </citation>
    <scope>NUCLEOTIDE SEQUENCE</scope>
    <source>
        <strain evidence="2">DSM 40473</strain>
    </source>
</reference>
<gene>
    <name evidence="2" type="ORF">RM609_03235</name>
</gene>
<keyword evidence="1" id="KW-0812">Transmembrane</keyword>
<organism evidence="2 3">
    <name type="scientific">Streptomyces hesseae</name>
    <dbReference type="NCBI Taxonomy" id="3075519"/>
    <lineage>
        <taxon>Bacteria</taxon>
        <taxon>Bacillati</taxon>
        <taxon>Actinomycetota</taxon>
        <taxon>Actinomycetes</taxon>
        <taxon>Kitasatosporales</taxon>
        <taxon>Streptomycetaceae</taxon>
        <taxon>Streptomyces</taxon>
    </lineage>
</organism>
<keyword evidence="1" id="KW-0472">Membrane</keyword>
<feature type="transmembrane region" description="Helical" evidence="1">
    <location>
        <begin position="106"/>
        <end position="123"/>
    </location>
</feature>
<evidence type="ECO:0008006" key="4">
    <source>
        <dbReference type="Google" id="ProtNLM"/>
    </source>
</evidence>
<keyword evidence="3" id="KW-1185">Reference proteome</keyword>
<keyword evidence="1" id="KW-1133">Transmembrane helix</keyword>
<evidence type="ECO:0000313" key="3">
    <source>
        <dbReference type="Proteomes" id="UP001180531"/>
    </source>
</evidence>
<evidence type="ECO:0000256" key="1">
    <source>
        <dbReference type="SAM" id="Phobius"/>
    </source>
</evidence>
<accession>A0ABU2SGK8</accession>
<proteinExistence type="predicted"/>
<feature type="transmembrane region" description="Helical" evidence="1">
    <location>
        <begin position="166"/>
        <end position="185"/>
    </location>
</feature>
<feature type="transmembrane region" description="Helical" evidence="1">
    <location>
        <begin position="135"/>
        <end position="154"/>
    </location>
</feature>
<dbReference type="RefSeq" id="WP_311607738.1">
    <property type="nucleotide sequence ID" value="NZ_JAVRFI010000002.1"/>
</dbReference>
<protein>
    <recommendedName>
        <fullName evidence="4">DUF1707 domain-containing protein</fullName>
    </recommendedName>
</protein>
<dbReference type="EMBL" id="JAVRFI010000002">
    <property type="protein sequence ID" value="MDT0448116.1"/>
    <property type="molecule type" value="Genomic_DNA"/>
</dbReference>
<feature type="transmembrane region" description="Helical" evidence="1">
    <location>
        <begin position="80"/>
        <end position="100"/>
    </location>
</feature>
<dbReference type="Proteomes" id="UP001180531">
    <property type="component" value="Unassembled WGS sequence"/>
</dbReference>
<comment type="caution">
    <text evidence="2">The sequence shown here is derived from an EMBL/GenBank/DDBJ whole genome shotgun (WGS) entry which is preliminary data.</text>
</comment>